<dbReference type="EMBL" id="JAWDJW010006270">
    <property type="protein sequence ID" value="KAK3065697.1"/>
    <property type="molecule type" value="Genomic_DNA"/>
</dbReference>
<evidence type="ECO:0000313" key="2">
    <source>
        <dbReference type="Proteomes" id="UP001186974"/>
    </source>
</evidence>
<feature type="non-terminal residue" evidence="1">
    <location>
        <position position="329"/>
    </location>
</feature>
<organism evidence="1 2">
    <name type="scientific">Coniosporium uncinatum</name>
    <dbReference type="NCBI Taxonomy" id="93489"/>
    <lineage>
        <taxon>Eukaryota</taxon>
        <taxon>Fungi</taxon>
        <taxon>Dikarya</taxon>
        <taxon>Ascomycota</taxon>
        <taxon>Pezizomycotina</taxon>
        <taxon>Dothideomycetes</taxon>
        <taxon>Dothideomycetes incertae sedis</taxon>
        <taxon>Coniosporium</taxon>
    </lineage>
</organism>
<gene>
    <name evidence="1" type="ORF">LTS18_002510</name>
</gene>
<keyword evidence="2" id="KW-1185">Reference proteome</keyword>
<protein>
    <submittedName>
        <fullName evidence="1">Uncharacterized protein</fullName>
    </submittedName>
</protein>
<reference evidence="1" key="1">
    <citation type="submission" date="2024-09" db="EMBL/GenBank/DDBJ databases">
        <title>Black Yeasts Isolated from many extreme environments.</title>
        <authorList>
            <person name="Coleine C."/>
            <person name="Stajich J.E."/>
            <person name="Selbmann L."/>
        </authorList>
    </citation>
    <scope>NUCLEOTIDE SEQUENCE</scope>
    <source>
        <strain evidence="1">CCFEE 5737</strain>
    </source>
</reference>
<feature type="non-terminal residue" evidence="1">
    <location>
        <position position="1"/>
    </location>
</feature>
<dbReference type="Proteomes" id="UP001186974">
    <property type="component" value="Unassembled WGS sequence"/>
</dbReference>
<sequence length="329" mass="37779">RNTTPSAARELKLDCTRQSTVWLDSLNARQKLCSRRPFTTSPSHPARLRGPPRRPLRPQPTSPSPDEPSTLFDRRLDASETETIFGHSLSSDSANSLLNTIQHRRETGELSDQGILFREADFGSHAEEWTPEVSLKALDWLREQYPIDEEAAAERWAEQEARQLEEELARRGQSLGLYKKDEDVVDVNSERRPEGGRGGEQALQGTEYGRERYGESGLEAIRRENEEKHERELEEQRRMEEEEMEREETGDQTLKLMRQAYAKYSESSISPFEAGYMEAIMARHREFAEKESPSDFERMQYAKLRESLDKLLGSAGQPTLEMTLSEGQT</sequence>
<evidence type="ECO:0000313" key="1">
    <source>
        <dbReference type="EMBL" id="KAK3065697.1"/>
    </source>
</evidence>
<name>A0ACC3DDM3_9PEZI</name>
<comment type="caution">
    <text evidence="1">The sequence shown here is derived from an EMBL/GenBank/DDBJ whole genome shotgun (WGS) entry which is preliminary data.</text>
</comment>
<proteinExistence type="predicted"/>
<accession>A0ACC3DDM3</accession>